<evidence type="ECO:0000259" key="3">
    <source>
        <dbReference type="Pfam" id="PF00884"/>
    </source>
</evidence>
<dbReference type="EMBL" id="FXYF01000026">
    <property type="protein sequence ID" value="SMX50719.1"/>
    <property type="molecule type" value="Genomic_DNA"/>
</dbReference>
<dbReference type="PANTHER" id="PTHR45953:SF1">
    <property type="entry name" value="IDURONATE 2-SULFATASE"/>
    <property type="match status" value="1"/>
</dbReference>
<evidence type="ECO:0000313" key="5">
    <source>
        <dbReference type="Proteomes" id="UP000207598"/>
    </source>
</evidence>
<feature type="domain" description="Sulfatase N-terminal" evidence="3">
    <location>
        <begin position="3"/>
        <end position="385"/>
    </location>
</feature>
<dbReference type="GO" id="GO:0004065">
    <property type="term" value="F:arylsulfatase activity"/>
    <property type="evidence" value="ECO:0007669"/>
    <property type="project" value="UniProtKB-EC"/>
</dbReference>
<proteinExistence type="predicted"/>
<dbReference type="SUPFAM" id="SSF53649">
    <property type="entry name" value="Alkaline phosphatase-like"/>
    <property type="match status" value="1"/>
</dbReference>
<evidence type="ECO:0000256" key="1">
    <source>
        <dbReference type="ARBA" id="ARBA00022723"/>
    </source>
</evidence>
<dbReference type="InterPro" id="IPR017850">
    <property type="entry name" value="Alkaline_phosphatase_core_sf"/>
</dbReference>
<dbReference type="FunFam" id="3.40.720.10:FF:000062">
    <property type="entry name" value="Probable sulfatase"/>
    <property type="match status" value="1"/>
</dbReference>
<reference evidence="4 5" key="1">
    <citation type="submission" date="2017-05" db="EMBL/GenBank/DDBJ databases">
        <authorList>
            <person name="Song R."/>
            <person name="Chenine A.L."/>
            <person name="Ruprecht R.M."/>
        </authorList>
    </citation>
    <scope>NUCLEOTIDE SEQUENCE [LARGE SCALE GENOMIC DNA]</scope>
    <source>
        <strain evidence="4 5">CECT 8898</strain>
    </source>
</reference>
<dbReference type="GO" id="GO:0005737">
    <property type="term" value="C:cytoplasm"/>
    <property type="evidence" value="ECO:0007669"/>
    <property type="project" value="TreeGrafter"/>
</dbReference>
<dbReference type="EC" id="3.1.6.1" evidence="4"/>
<dbReference type="OrthoDB" id="9795675at2"/>
<keyword evidence="5" id="KW-1185">Reference proteome</keyword>
<dbReference type="AlphaFoldDB" id="A0A238L6U1"/>
<accession>A0A238L6U1</accession>
<keyword evidence="2 4" id="KW-0378">Hydrolase</keyword>
<dbReference type="PANTHER" id="PTHR45953">
    <property type="entry name" value="IDURONATE 2-SULFATASE"/>
    <property type="match status" value="1"/>
</dbReference>
<gene>
    <name evidence="4" type="ORF">MAA8898_04945</name>
</gene>
<organism evidence="4 5">
    <name type="scientific">Maliponia aquimaris</name>
    <dbReference type="NCBI Taxonomy" id="1673631"/>
    <lineage>
        <taxon>Bacteria</taxon>
        <taxon>Pseudomonadati</taxon>
        <taxon>Pseudomonadota</taxon>
        <taxon>Alphaproteobacteria</taxon>
        <taxon>Rhodobacterales</taxon>
        <taxon>Paracoccaceae</taxon>
        <taxon>Maliponia</taxon>
    </lineage>
</organism>
<evidence type="ECO:0000256" key="2">
    <source>
        <dbReference type="ARBA" id="ARBA00022801"/>
    </source>
</evidence>
<dbReference type="CDD" id="cd16028">
    <property type="entry name" value="PMH"/>
    <property type="match status" value="1"/>
</dbReference>
<protein>
    <submittedName>
        <fullName evidence="4">Arylsulfatase</fullName>
        <ecNumber evidence="4">3.1.6.1</ecNumber>
    </submittedName>
</protein>
<sequence>MTRNVLFIMCDQLRWDYLSCTGHPHLHTPHIDRLAERGVLFDRAYVQSPICGPSRMSFYTGRYVSSHGSTWNGIPLKVGEMTLGDHLRPLGVRTALCGKTHMTADVEGMKRLGLAPDSQIGALVSECGFEPYERDDGLHPNGARYPRNAAYDTYMKDRGWPDDNPWQSVANSAEDEDGNILSGWFMDNADKPARAADEESETPYITSRAMDFIREAGDTPWCLHLSYIKPHWPYIVPAPYHDMYGPETHLDPVRSESERADPHPVYGAFMEERVSRAFCDDGTRTRVLTAYMGLIKQIDDQMGRLMAFLDEQGLTDETMIVFTSDHGDYLGDHWMGEKELFHDASARIPLIVVDPRPEADTTRGLKSPALVEAIDVVPTLLDFFGGDAVPHVIEGRSLMPILHGQSEGLRDFVISEYDYSMRDVRRRLGVEVKDAKLTMLFDGRWKYVFAEGFRPMLFDLETDPGEFADLGADPACADEIARLEKLFFAWTRRTSQRTTRSDAWIAARDAVLGEAKAGILIGYRNEDELRGVLRQDGAGEKDIGKGS</sequence>
<dbReference type="Gene3D" id="3.40.720.10">
    <property type="entry name" value="Alkaline Phosphatase, subunit A"/>
    <property type="match status" value="1"/>
</dbReference>
<evidence type="ECO:0000313" key="4">
    <source>
        <dbReference type="EMBL" id="SMX50719.1"/>
    </source>
</evidence>
<dbReference type="GO" id="GO:0046872">
    <property type="term" value="F:metal ion binding"/>
    <property type="evidence" value="ECO:0007669"/>
    <property type="project" value="UniProtKB-KW"/>
</dbReference>
<name>A0A238L6U1_9RHOB</name>
<dbReference type="Pfam" id="PF00884">
    <property type="entry name" value="Sulfatase"/>
    <property type="match status" value="1"/>
</dbReference>
<keyword evidence="1" id="KW-0479">Metal-binding</keyword>
<dbReference type="Proteomes" id="UP000207598">
    <property type="component" value="Unassembled WGS sequence"/>
</dbReference>
<dbReference type="InterPro" id="IPR000917">
    <property type="entry name" value="Sulfatase_N"/>
</dbReference>